<accession>A0AAN6Y5T8</accession>
<feature type="region of interest" description="Disordered" evidence="1">
    <location>
        <begin position="214"/>
        <end position="254"/>
    </location>
</feature>
<evidence type="ECO:0000256" key="1">
    <source>
        <dbReference type="SAM" id="MobiDB-lite"/>
    </source>
</evidence>
<feature type="compositionally biased region" description="Polar residues" evidence="1">
    <location>
        <begin position="49"/>
        <end position="72"/>
    </location>
</feature>
<reference evidence="2" key="2">
    <citation type="submission" date="2023-05" db="EMBL/GenBank/DDBJ databases">
        <authorList>
            <consortium name="Lawrence Berkeley National Laboratory"/>
            <person name="Steindorff A."/>
            <person name="Hensen N."/>
            <person name="Bonometti L."/>
            <person name="Westerberg I."/>
            <person name="Brannstrom I.O."/>
            <person name="Guillou S."/>
            <person name="Cros-Aarteil S."/>
            <person name="Calhoun S."/>
            <person name="Haridas S."/>
            <person name="Kuo A."/>
            <person name="Mondo S."/>
            <person name="Pangilinan J."/>
            <person name="Riley R."/>
            <person name="Labutti K."/>
            <person name="Andreopoulos B."/>
            <person name="Lipzen A."/>
            <person name="Chen C."/>
            <person name="Yanf M."/>
            <person name="Daum C."/>
            <person name="Ng V."/>
            <person name="Clum A."/>
            <person name="Ohm R."/>
            <person name="Martin F."/>
            <person name="Silar P."/>
            <person name="Natvig D."/>
            <person name="Lalanne C."/>
            <person name="Gautier V."/>
            <person name="Ament-Velasquez S.L."/>
            <person name="Kruys A."/>
            <person name="Hutchinson M.I."/>
            <person name="Powell A.J."/>
            <person name="Barry K."/>
            <person name="Miller A.N."/>
            <person name="Grigoriev I.V."/>
            <person name="Debuchy R."/>
            <person name="Gladieux P."/>
            <person name="Thoren M.H."/>
            <person name="Johannesson H."/>
        </authorList>
    </citation>
    <scope>NUCLEOTIDE SEQUENCE</scope>
    <source>
        <strain evidence="2">PSN293</strain>
    </source>
</reference>
<gene>
    <name evidence="2" type="ORF">QBC37DRAFT_401495</name>
</gene>
<feature type="compositionally biased region" description="Low complexity" evidence="1">
    <location>
        <begin position="75"/>
        <end position="89"/>
    </location>
</feature>
<comment type="caution">
    <text evidence="2">The sequence shown here is derived from an EMBL/GenBank/DDBJ whole genome shotgun (WGS) entry which is preliminary data.</text>
</comment>
<feature type="compositionally biased region" description="Basic and acidic residues" evidence="1">
    <location>
        <begin position="225"/>
        <end position="241"/>
    </location>
</feature>
<protein>
    <submittedName>
        <fullName evidence="2">Uncharacterized protein</fullName>
    </submittedName>
</protein>
<reference evidence="2" key="1">
    <citation type="journal article" date="2023" name="Mol. Phylogenet. Evol.">
        <title>Genome-scale phylogeny and comparative genomics of the fungal order Sordariales.</title>
        <authorList>
            <person name="Hensen N."/>
            <person name="Bonometti L."/>
            <person name="Westerberg I."/>
            <person name="Brannstrom I.O."/>
            <person name="Guillou S."/>
            <person name="Cros-Aarteil S."/>
            <person name="Calhoun S."/>
            <person name="Haridas S."/>
            <person name="Kuo A."/>
            <person name="Mondo S."/>
            <person name="Pangilinan J."/>
            <person name="Riley R."/>
            <person name="LaButti K."/>
            <person name="Andreopoulos B."/>
            <person name="Lipzen A."/>
            <person name="Chen C."/>
            <person name="Yan M."/>
            <person name="Daum C."/>
            <person name="Ng V."/>
            <person name="Clum A."/>
            <person name="Steindorff A."/>
            <person name="Ohm R.A."/>
            <person name="Martin F."/>
            <person name="Silar P."/>
            <person name="Natvig D.O."/>
            <person name="Lalanne C."/>
            <person name="Gautier V."/>
            <person name="Ament-Velasquez S.L."/>
            <person name="Kruys A."/>
            <person name="Hutchinson M.I."/>
            <person name="Powell A.J."/>
            <person name="Barry K."/>
            <person name="Miller A.N."/>
            <person name="Grigoriev I.V."/>
            <person name="Debuchy R."/>
            <person name="Gladieux P."/>
            <person name="Hiltunen Thoren M."/>
            <person name="Johannesson H."/>
        </authorList>
    </citation>
    <scope>NUCLEOTIDE SEQUENCE</scope>
    <source>
        <strain evidence="2">PSN293</strain>
    </source>
</reference>
<sequence>MSSRTSNCPTCGGNRSRCRCYLLDDEDEEEVYEVPTSATLTTTAPTNYLDPSQTSTAGPYPQDSWQSNTVQQGVYGPTSTSYYPPQSTTDSGSAFWNVVRTPQPAGQSSYHETQSGSASYSNYPTTAPEPSYEKYEDDQVQQPVFWRTELGPHVPITEPDPAKVQTSSFYNRGSSGVQEPCDQCVDAGWECSYVRHGKICVPCRERGIRRCTTKGFGTGRRSTKKDKSENRRRDDRSKKDSTGQAGGYSSTAVV</sequence>
<dbReference type="Proteomes" id="UP001301769">
    <property type="component" value="Unassembled WGS sequence"/>
</dbReference>
<dbReference type="AlphaFoldDB" id="A0AAN6Y5T8"/>
<feature type="compositionally biased region" description="Low complexity" evidence="1">
    <location>
        <begin position="34"/>
        <end position="46"/>
    </location>
</feature>
<name>A0AAN6Y5T8_9PEZI</name>
<evidence type="ECO:0000313" key="2">
    <source>
        <dbReference type="EMBL" id="KAK4212430.1"/>
    </source>
</evidence>
<proteinExistence type="predicted"/>
<feature type="region of interest" description="Disordered" evidence="1">
    <location>
        <begin position="34"/>
        <end position="89"/>
    </location>
</feature>
<feature type="region of interest" description="Disordered" evidence="1">
    <location>
        <begin position="103"/>
        <end position="133"/>
    </location>
</feature>
<evidence type="ECO:0000313" key="3">
    <source>
        <dbReference type="Proteomes" id="UP001301769"/>
    </source>
</evidence>
<organism evidence="2 3">
    <name type="scientific">Rhypophila decipiens</name>
    <dbReference type="NCBI Taxonomy" id="261697"/>
    <lineage>
        <taxon>Eukaryota</taxon>
        <taxon>Fungi</taxon>
        <taxon>Dikarya</taxon>
        <taxon>Ascomycota</taxon>
        <taxon>Pezizomycotina</taxon>
        <taxon>Sordariomycetes</taxon>
        <taxon>Sordariomycetidae</taxon>
        <taxon>Sordariales</taxon>
        <taxon>Naviculisporaceae</taxon>
        <taxon>Rhypophila</taxon>
    </lineage>
</organism>
<dbReference type="EMBL" id="MU858127">
    <property type="protein sequence ID" value="KAK4212430.1"/>
    <property type="molecule type" value="Genomic_DNA"/>
</dbReference>
<feature type="compositionally biased region" description="Polar residues" evidence="1">
    <location>
        <begin position="104"/>
        <end position="125"/>
    </location>
</feature>
<keyword evidence="3" id="KW-1185">Reference proteome</keyword>